<feature type="domain" description="Aminoacyl-transfer RNA synthetases class-II family profile" evidence="9">
    <location>
        <begin position="27"/>
        <end position="336"/>
    </location>
</feature>
<keyword evidence="6 7" id="KW-0061">Asparagine biosynthesis</keyword>
<name>A0ABM9BSK1_9BACL</name>
<evidence type="ECO:0000256" key="5">
    <source>
        <dbReference type="ARBA" id="ARBA00022840"/>
    </source>
</evidence>
<evidence type="ECO:0000313" key="11">
    <source>
        <dbReference type="Proteomes" id="UP000838324"/>
    </source>
</evidence>
<evidence type="ECO:0000256" key="8">
    <source>
        <dbReference type="NCBIfam" id="TIGR00669"/>
    </source>
</evidence>
<dbReference type="Pfam" id="PF03590">
    <property type="entry name" value="AsnA"/>
    <property type="match status" value="1"/>
</dbReference>
<dbReference type="Proteomes" id="UP000838324">
    <property type="component" value="Unassembled WGS sequence"/>
</dbReference>
<keyword evidence="2 7" id="KW-0436">Ligase</keyword>
<dbReference type="SUPFAM" id="SSF55681">
    <property type="entry name" value="Class II aaRS and biotin synthetases"/>
    <property type="match status" value="1"/>
</dbReference>
<dbReference type="PANTHER" id="PTHR30073">
    <property type="entry name" value="ASPARTATE--AMMONIA LIGASE"/>
    <property type="match status" value="1"/>
</dbReference>
<dbReference type="PIRSF" id="PIRSF001555">
    <property type="entry name" value="Asp_ammon_ligase"/>
    <property type="match status" value="1"/>
</dbReference>
<comment type="caution">
    <text evidence="10">The sequence shown here is derived from an EMBL/GenBank/DDBJ whole genome shotgun (WGS) entry which is preliminary data.</text>
</comment>
<comment type="pathway">
    <text evidence="7">Amino-acid biosynthesis; L-asparagine biosynthesis; L-asparagine from L-aspartate (ammonia route): step 1/1.</text>
</comment>
<dbReference type="PROSITE" id="PS50862">
    <property type="entry name" value="AA_TRNA_LIGASE_II"/>
    <property type="match status" value="1"/>
</dbReference>
<evidence type="ECO:0000256" key="7">
    <source>
        <dbReference type="HAMAP-Rule" id="MF_00555"/>
    </source>
</evidence>
<comment type="similarity">
    <text evidence="7">Belongs to the class-II aminoacyl-tRNA synthetase family. AsnA subfamily.</text>
</comment>
<dbReference type="Gene3D" id="3.30.930.10">
    <property type="entry name" value="Bira Bifunctional Protein, Domain 2"/>
    <property type="match status" value="1"/>
</dbReference>
<evidence type="ECO:0000256" key="1">
    <source>
        <dbReference type="ARBA" id="ARBA00022490"/>
    </source>
</evidence>
<dbReference type="NCBIfam" id="TIGR00669">
    <property type="entry name" value="asnA"/>
    <property type="match status" value="1"/>
</dbReference>
<proteinExistence type="inferred from homology"/>
<evidence type="ECO:0000256" key="2">
    <source>
        <dbReference type="ARBA" id="ARBA00022598"/>
    </source>
</evidence>
<sequence length="336" mass="38437">MPTVSIPKGYESLLNLNQTERAIKLTKEFFEQELSHSLNLQKVSAPLIVRQGNGINDNLNGVERIISFDAIDISDGQLEIVQSLAKWKRMALDRYQYRAGEGLYTNMNALRRDEIQDNLHSIYVDQWDWEKVILPEQRDLHTLKSAALQIFQAIKATEKFLVQAFPGLEPVLPETLYFITSQELEVLYPELSPKERENSIARRYGAVFIMQIGGELLSGKKHDGRAPDYDDWNLNGDIILWYPVLEQAFEVSSMGIRVDKQRLAEQLQLSGEEDRQSLEFHQLILQDKLPLSIGGGIGQSRLCMFLLKKAHIGEVQASVWNEQILQECRDGNIKLL</sequence>
<organism evidence="10 11">
    <name type="scientific">Paenibacillus auburnensis</name>
    <dbReference type="NCBI Taxonomy" id="2905649"/>
    <lineage>
        <taxon>Bacteria</taxon>
        <taxon>Bacillati</taxon>
        <taxon>Bacillota</taxon>
        <taxon>Bacilli</taxon>
        <taxon>Bacillales</taxon>
        <taxon>Paenibacillaceae</taxon>
        <taxon>Paenibacillus</taxon>
    </lineage>
</organism>
<evidence type="ECO:0000256" key="3">
    <source>
        <dbReference type="ARBA" id="ARBA00022605"/>
    </source>
</evidence>
<comment type="catalytic activity">
    <reaction evidence="7">
        <text>L-aspartate + NH4(+) + ATP = L-asparagine + AMP + diphosphate + H(+)</text>
        <dbReference type="Rhea" id="RHEA:11372"/>
        <dbReference type="ChEBI" id="CHEBI:15378"/>
        <dbReference type="ChEBI" id="CHEBI:28938"/>
        <dbReference type="ChEBI" id="CHEBI:29991"/>
        <dbReference type="ChEBI" id="CHEBI:30616"/>
        <dbReference type="ChEBI" id="CHEBI:33019"/>
        <dbReference type="ChEBI" id="CHEBI:58048"/>
        <dbReference type="ChEBI" id="CHEBI:456215"/>
        <dbReference type="EC" id="6.3.1.1"/>
    </reaction>
</comment>
<evidence type="ECO:0000313" key="10">
    <source>
        <dbReference type="EMBL" id="CAH1192038.1"/>
    </source>
</evidence>
<keyword evidence="11" id="KW-1185">Reference proteome</keyword>
<evidence type="ECO:0000256" key="4">
    <source>
        <dbReference type="ARBA" id="ARBA00022741"/>
    </source>
</evidence>
<dbReference type="EMBL" id="CAKMMG010000001">
    <property type="protein sequence ID" value="CAH1192038.1"/>
    <property type="molecule type" value="Genomic_DNA"/>
</dbReference>
<protein>
    <recommendedName>
        <fullName evidence="7 8">Aspartate--ammonia ligase</fullName>
        <ecNumber evidence="7 8">6.3.1.1</ecNumber>
    </recommendedName>
    <alternativeName>
        <fullName evidence="7">Asparagine synthetase A</fullName>
    </alternativeName>
</protein>
<keyword evidence="1 7" id="KW-0963">Cytoplasm</keyword>
<gene>
    <name evidence="7 10" type="primary">asnA</name>
    <name evidence="10" type="ORF">PAECIP111892_00829</name>
</gene>
<evidence type="ECO:0000256" key="6">
    <source>
        <dbReference type="ARBA" id="ARBA00022888"/>
    </source>
</evidence>
<dbReference type="GO" id="GO:0004071">
    <property type="term" value="F:aspartate-ammonia ligase activity"/>
    <property type="evidence" value="ECO:0007669"/>
    <property type="project" value="UniProtKB-EC"/>
</dbReference>
<dbReference type="EC" id="6.3.1.1" evidence="7 8"/>
<dbReference type="InterPro" id="IPR004618">
    <property type="entry name" value="AsnA"/>
</dbReference>
<accession>A0ABM9BSK1</accession>
<keyword evidence="3 7" id="KW-0028">Amino-acid biosynthesis</keyword>
<dbReference type="RefSeq" id="WP_236330036.1">
    <property type="nucleotide sequence ID" value="NZ_CAKMMG010000001.1"/>
</dbReference>
<dbReference type="PANTHER" id="PTHR30073:SF5">
    <property type="entry name" value="ASPARTATE--AMMONIA LIGASE"/>
    <property type="match status" value="1"/>
</dbReference>
<reference evidence="10" key="1">
    <citation type="submission" date="2022-01" db="EMBL/GenBank/DDBJ databases">
        <authorList>
            <person name="Criscuolo A."/>
        </authorList>
    </citation>
    <scope>NUCLEOTIDE SEQUENCE</scope>
    <source>
        <strain evidence="10">CIP111892</strain>
    </source>
</reference>
<evidence type="ECO:0000259" key="9">
    <source>
        <dbReference type="PROSITE" id="PS50862"/>
    </source>
</evidence>
<dbReference type="InterPro" id="IPR006195">
    <property type="entry name" value="aa-tRNA-synth_II"/>
</dbReference>
<keyword evidence="5 7" id="KW-0067">ATP-binding</keyword>
<keyword evidence="4 7" id="KW-0547">Nucleotide-binding</keyword>
<dbReference type="HAMAP" id="MF_00555">
    <property type="entry name" value="AsnA"/>
    <property type="match status" value="1"/>
</dbReference>
<dbReference type="InterPro" id="IPR045864">
    <property type="entry name" value="aa-tRNA-synth_II/BPL/LPL"/>
</dbReference>
<comment type="subcellular location">
    <subcellularLocation>
        <location evidence="7">Cytoplasm</location>
    </subcellularLocation>
</comment>